<reference evidence="3 4" key="1">
    <citation type="submission" date="2017-09" db="EMBL/GenBank/DDBJ databases">
        <title>Bacterial strain isolated from the female urinary microbiota.</title>
        <authorList>
            <person name="Thomas-White K."/>
            <person name="Kumar N."/>
            <person name="Forster S."/>
            <person name="Putonti C."/>
            <person name="Lawley T."/>
            <person name="Wolfe A.J."/>
        </authorList>
    </citation>
    <scope>NUCLEOTIDE SEQUENCE [LARGE SCALE GENOMIC DNA]</scope>
    <source>
        <strain evidence="3 4">UMB1686</strain>
    </source>
</reference>
<evidence type="ECO:0000256" key="2">
    <source>
        <dbReference type="SAM" id="Phobius"/>
    </source>
</evidence>
<gene>
    <name evidence="3" type="ORF">CJ216_03325</name>
</gene>
<feature type="transmembrane region" description="Helical" evidence="2">
    <location>
        <begin position="89"/>
        <end position="113"/>
    </location>
</feature>
<feature type="compositionally biased region" description="Polar residues" evidence="1">
    <location>
        <begin position="1"/>
        <end position="12"/>
    </location>
</feature>
<keyword evidence="4" id="KW-1185">Reference proteome</keyword>
<evidence type="ECO:0000313" key="3">
    <source>
        <dbReference type="EMBL" id="PMC43127.1"/>
    </source>
</evidence>
<accession>A0A2N6RYE9</accession>
<dbReference type="Pfam" id="PF09819">
    <property type="entry name" value="ABC_cobalt"/>
    <property type="match status" value="1"/>
</dbReference>
<keyword evidence="2" id="KW-1133">Transmembrane helix</keyword>
<dbReference type="InterPro" id="IPR017195">
    <property type="entry name" value="ABC_thiamin-permease_prd"/>
</dbReference>
<feature type="transmembrane region" description="Helical" evidence="2">
    <location>
        <begin position="167"/>
        <end position="187"/>
    </location>
</feature>
<dbReference type="GeneID" id="98326112"/>
<feature type="transmembrane region" description="Helical" evidence="2">
    <location>
        <begin position="143"/>
        <end position="160"/>
    </location>
</feature>
<dbReference type="EMBL" id="PNGV01000001">
    <property type="protein sequence ID" value="PMC43127.1"/>
    <property type="molecule type" value="Genomic_DNA"/>
</dbReference>
<feature type="transmembrane region" description="Helical" evidence="2">
    <location>
        <begin position="199"/>
        <end position="224"/>
    </location>
</feature>
<organism evidence="3 4">
    <name type="scientific">Gardnerella greenwoodii</name>
    <dbReference type="NCBI Taxonomy" id="2914925"/>
    <lineage>
        <taxon>Bacteria</taxon>
        <taxon>Bacillati</taxon>
        <taxon>Actinomycetota</taxon>
        <taxon>Actinomycetes</taxon>
        <taxon>Bifidobacteriales</taxon>
        <taxon>Bifidobacteriaceae</taxon>
        <taxon>Gardnerella</taxon>
    </lineage>
</organism>
<sequence>MSNIFNTNIDNSIDSDETKSSTSVDSATSATPVTDSANAKANPEPSIVANLRWRVADIALGAALSAVFGVILCGYGLVFIPIIRTLNAAVLPGFASITHGVWYLSGTLALLLIRKPGSAVYVNVVAAFVQVLLGSPFNIRDTVVSALLQGVFAEIPFLIAKYRKFNLTLSVLSGLLVAFEYGVFLTFTKYQGKAPTYITIHMITELVSGLLLSGVLVWFVYLALRATGALDNFASGRTERV</sequence>
<dbReference type="Proteomes" id="UP000235771">
    <property type="component" value="Unassembled WGS sequence"/>
</dbReference>
<evidence type="ECO:0000256" key="1">
    <source>
        <dbReference type="SAM" id="MobiDB-lite"/>
    </source>
</evidence>
<keyword evidence="2" id="KW-0472">Membrane</keyword>
<protein>
    <submittedName>
        <fullName evidence="3">ABC transporter</fullName>
    </submittedName>
</protein>
<evidence type="ECO:0000313" key="4">
    <source>
        <dbReference type="Proteomes" id="UP000235771"/>
    </source>
</evidence>
<proteinExistence type="predicted"/>
<comment type="caution">
    <text evidence="3">The sequence shown here is derived from an EMBL/GenBank/DDBJ whole genome shotgun (WGS) entry which is preliminary data.</text>
</comment>
<dbReference type="AlphaFoldDB" id="A0A2N6RYE9"/>
<feature type="transmembrane region" description="Helical" evidence="2">
    <location>
        <begin position="58"/>
        <end position="83"/>
    </location>
</feature>
<dbReference type="RefSeq" id="WP_004134565.1">
    <property type="nucleotide sequence ID" value="NZ_JAKNCL010000001.1"/>
</dbReference>
<feature type="region of interest" description="Disordered" evidence="1">
    <location>
        <begin position="1"/>
        <end position="41"/>
    </location>
</feature>
<keyword evidence="2" id="KW-0812">Transmembrane</keyword>
<name>A0A2N6RYE9_9BIFI</name>
<feature type="compositionally biased region" description="Low complexity" evidence="1">
    <location>
        <begin position="20"/>
        <end position="34"/>
    </location>
</feature>
<feature type="transmembrane region" description="Helical" evidence="2">
    <location>
        <begin position="120"/>
        <end position="137"/>
    </location>
</feature>